<evidence type="ECO:0000256" key="1">
    <source>
        <dbReference type="SAM" id="MobiDB-lite"/>
    </source>
</evidence>
<protein>
    <submittedName>
        <fullName evidence="2">Uncharacterized protein</fullName>
    </submittedName>
</protein>
<feature type="region of interest" description="Disordered" evidence="1">
    <location>
        <begin position="136"/>
        <end position="173"/>
    </location>
</feature>
<name>A0A1B6MQM4_9HEMI</name>
<feature type="non-terminal residue" evidence="2">
    <location>
        <position position="173"/>
    </location>
</feature>
<dbReference type="AlphaFoldDB" id="A0A1B6MQM4"/>
<sequence>SINSKSMHNRKNLSNNGIVTQSLLHSLENYAGKEQTKELNLSSNFKSPSDYVNFKHELTNLDDSVVITDTQFCEVMDAAEIVNDFDLTINTFSGETKNNTNIKLTNSKKDENDKKSSDEDNYQKFDMTIQQDYDKLPIGLSKSDSTTQEMVIPPRQEINIENPEELLMPMSKT</sequence>
<organism evidence="2">
    <name type="scientific">Graphocephala atropunctata</name>
    <dbReference type="NCBI Taxonomy" id="36148"/>
    <lineage>
        <taxon>Eukaryota</taxon>
        <taxon>Metazoa</taxon>
        <taxon>Ecdysozoa</taxon>
        <taxon>Arthropoda</taxon>
        <taxon>Hexapoda</taxon>
        <taxon>Insecta</taxon>
        <taxon>Pterygota</taxon>
        <taxon>Neoptera</taxon>
        <taxon>Paraneoptera</taxon>
        <taxon>Hemiptera</taxon>
        <taxon>Auchenorrhyncha</taxon>
        <taxon>Membracoidea</taxon>
        <taxon>Cicadellidae</taxon>
        <taxon>Cicadellinae</taxon>
        <taxon>Cicadellini</taxon>
        <taxon>Graphocephala</taxon>
    </lineage>
</organism>
<reference evidence="2" key="1">
    <citation type="submission" date="2015-11" db="EMBL/GenBank/DDBJ databases">
        <title>De novo transcriptome assembly of four potential Pierce s Disease insect vectors from Arizona vineyards.</title>
        <authorList>
            <person name="Tassone E.E."/>
        </authorList>
    </citation>
    <scope>NUCLEOTIDE SEQUENCE</scope>
</reference>
<feature type="non-terminal residue" evidence="2">
    <location>
        <position position="1"/>
    </location>
</feature>
<feature type="compositionally biased region" description="Polar residues" evidence="1">
    <location>
        <begin position="96"/>
        <end position="105"/>
    </location>
</feature>
<gene>
    <name evidence="2" type="ORF">g.51346</name>
</gene>
<dbReference type="EMBL" id="GEBQ01001755">
    <property type="protein sequence ID" value="JAT38222.1"/>
    <property type="molecule type" value="Transcribed_RNA"/>
</dbReference>
<evidence type="ECO:0000313" key="2">
    <source>
        <dbReference type="EMBL" id="JAT38222.1"/>
    </source>
</evidence>
<proteinExistence type="predicted"/>
<feature type="compositionally biased region" description="Basic and acidic residues" evidence="1">
    <location>
        <begin position="107"/>
        <end position="123"/>
    </location>
</feature>
<feature type="region of interest" description="Disordered" evidence="1">
    <location>
        <begin position="96"/>
        <end position="123"/>
    </location>
</feature>
<accession>A0A1B6MQM4</accession>